<feature type="region of interest" description="Disordered" evidence="1">
    <location>
        <begin position="148"/>
        <end position="206"/>
    </location>
</feature>
<dbReference type="VEuPathDB" id="FungiDB:PPTG_19650"/>
<dbReference type="AlphaFoldDB" id="W2PC76"/>
<evidence type="ECO:0000256" key="1">
    <source>
        <dbReference type="SAM" id="MobiDB-lite"/>
    </source>
</evidence>
<feature type="region of interest" description="Disordered" evidence="1">
    <location>
        <begin position="94"/>
        <end position="132"/>
    </location>
</feature>
<evidence type="ECO:0000313" key="2">
    <source>
        <dbReference type="EMBL" id="ETM98250.1"/>
    </source>
</evidence>
<name>W2PC76_PHYN3</name>
<evidence type="ECO:0000313" key="3">
    <source>
        <dbReference type="Proteomes" id="UP000018817"/>
    </source>
</evidence>
<dbReference type="GeneID" id="20188383"/>
<dbReference type="RefSeq" id="XP_008916453.1">
    <property type="nucleotide sequence ID" value="XM_008918205.1"/>
</dbReference>
<organism evidence="2 3">
    <name type="scientific">Phytophthora nicotianae (strain INRA-310)</name>
    <name type="common">Phytophthora parasitica</name>
    <dbReference type="NCBI Taxonomy" id="761204"/>
    <lineage>
        <taxon>Eukaryota</taxon>
        <taxon>Sar</taxon>
        <taxon>Stramenopiles</taxon>
        <taxon>Oomycota</taxon>
        <taxon>Peronosporomycetes</taxon>
        <taxon>Peronosporales</taxon>
        <taxon>Peronosporaceae</taxon>
        <taxon>Phytophthora</taxon>
    </lineage>
</organism>
<dbReference type="OMA" id="PHYGPCA"/>
<reference evidence="3" key="1">
    <citation type="submission" date="2011-12" db="EMBL/GenBank/DDBJ databases">
        <authorList>
            <consortium name="The Broad Institute Genome Sequencing Platform"/>
            <person name="Russ C."/>
            <person name="Tyler B."/>
            <person name="Panabieres F."/>
            <person name="Shan W."/>
            <person name="Tripathy S."/>
            <person name="Grunwald N."/>
            <person name="Machado M."/>
            <person name="Young S.K."/>
            <person name="Zeng Q."/>
            <person name="Gargeya S."/>
            <person name="Fitzgerald M."/>
            <person name="Haas B."/>
            <person name="Abouelleil A."/>
            <person name="Alvarado L."/>
            <person name="Arachchi H.M."/>
            <person name="Berlin A."/>
            <person name="Chapman S.B."/>
            <person name="Gearin G."/>
            <person name="Goldberg J."/>
            <person name="Griggs A."/>
            <person name="Gujja S."/>
            <person name="Hansen M."/>
            <person name="Heiman D."/>
            <person name="Howarth C."/>
            <person name="Larimer J."/>
            <person name="Lui A."/>
            <person name="MacDonald P.J.P."/>
            <person name="McCowen C."/>
            <person name="Montmayeur A."/>
            <person name="Murphy C."/>
            <person name="Neiman D."/>
            <person name="Pearson M."/>
            <person name="Priest M."/>
            <person name="Roberts A."/>
            <person name="Saif S."/>
            <person name="Shea T."/>
            <person name="Sisk P."/>
            <person name="Stolte C."/>
            <person name="Sykes S."/>
            <person name="Wortman J."/>
            <person name="Nusbaum C."/>
            <person name="Birren B."/>
        </authorList>
    </citation>
    <scope>NUCLEOTIDE SEQUENCE [LARGE SCALE GENOMIC DNA]</scope>
    <source>
        <strain evidence="3">INRA-310</strain>
    </source>
</reference>
<reference evidence="2 3" key="2">
    <citation type="submission" date="2013-11" db="EMBL/GenBank/DDBJ databases">
        <title>The Genome Sequence of Phytophthora parasitica INRA-310.</title>
        <authorList>
            <consortium name="The Broad Institute Genomics Platform"/>
            <person name="Russ C."/>
            <person name="Tyler B."/>
            <person name="Panabieres F."/>
            <person name="Shan W."/>
            <person name="Tripathy S."/>
            <person name="Grunwald N."/>
            <person name="Machado M."/>
            <person name="Johnson C.S."/>
            <person name="Arredondo F."/>
            <person name="Hong C."/>
            <person name="Coffey M."/>
            <person name="Young S.K."/>
            <person name="Zeng Q."/>
            <person name="Gargeya S."/>
            <person name="Fitzgerald M."/>
            <person name="Abouelleil A."/>
            <person name="Alvarado L."/>
            <person name="Chapman S.B."/>
            <person name="Gainer-Dewar J."/>
            <person name="Goldberg J."/>
            <person name="Griggs A."/>
            <person name="Gujja S."/>
            <person name="Hansen M."/>
            <person name="Howarth C."/>
            <person name="Imamovic A."/>
            <person name="Ireland A."/>
            <person name="Larimer J."/>
            <person name="McCowan C."/>
            <person name="Murphy C."/>
            <person name="Pearson M."/>
            <person name="Poon T.W."/>
            <person name="Priest M."/>
            <person name="Roberts A."/>
            <person name="Saif S."/>
            <person name="Shea T."/>
            <person name="Sykes S."/>
            <person name="Wortman J."/>
            <person name="Nusbaum C."/>
            <person name="Birren B."/>
        </authorList>
    </citation>
    <scope>NUCLEOTIDE SEQUENCE [LARGE SCALE GENOMIC DNA]</scope>
    <source>
        <strain evidence="2 3">INRA-310</strain>
    </source>
</reference>
<proteinExistence type="predicted"/>
<feature type="compositionally biased region" description="Basic and acidic residues" evidence="1">
    <location>
        <begin position="186"/>
        <end position="203"/>
    </location>
</feature>
<dbReference type="OrthoDB" id="141211at2759"/>
<feature type="region of interest" description="Disordered" evidence="1">
    <location>
        <begin position="29"/>
        <end position="66"/>
    </location>
</feature>
<feature type="compositionally biased region" description="Acidic residues" evidence="1">
    <location>
        <begin position="100"/>
        <end position="114"/>
    </location>
</feature>
<gene>
    <name evidence="2" type="ORF">PPTG_19650</name>
</gene>
<feature type="compositionally biased region" description="Basic and acidic residues" evidence="1">
    <location>
        <begin position="155"/>
        <end position="179"/>
    </location>
</feature>
<sequence>MAESLYYARVSDIHELEVIIENMIKGKERMAKRDGMPRHSRSRDSRDTRREESHRRDRRDSDRRRDDYRNRPRVTLAEVSLDYLLGELEGREATQASVELSDDEGDSYVDDTEDYGGYQSDGARSNTSVADNDRHLVAANESERRAAAEGIYARSDNRQPRGNVSDRERGFNQDRRGGERGFNQDYHGRRDYDNRNFNRDNRRPHYGPCAACVG</sequence>
<protein>
    <submittedName>
        <fullName evidence="2">Uncharacterized protein</fullName>
    </submittedName>
</protein>
<accession>W2PC76</accession>
<dbReference type="Proteomes" id="UP000018817">
    <property type="component" value="Unassembled WGS sequence"/>
</dbReference>
<dbReference type="EMBL" id="KI669716">
    <property type="protein sequence ID" value="ETM98250.1"/>
    <property type="molecule type" value="Genomic_DNA"/>
</dbReference>